<comment type="caution">
    <text evidence="2">The sequence shown here is derived from an EMBL/GenBank/DDBJ whole genome shotgun (WGS) entry which is preliminary data.</text>
</comment>
<dbReference type="RefSeq" id="WP_155655393.1">
    <property type="nucleotide sequence ID" value="NZ_WOBN01000009.1"/>
</dbReference>
<dbReference type="EMBL" id="WOBN01000009">
    <property type="protein sequence ID" value="MUK48447.1"/>
    <property type="molecule type" value="Genomic_DNA"/>
</dbReference>
<evidence type="ECO:0000313" key="2">
    <source>
        <dbReference type="EMBL" id="MUK48447.1"/>
    </source>
</evidence>
<dbReference type="Proteomes" id="UP000448038">
    <property type="component" value="Unassembled WGS sequence"/>
</dbReference>
<evidence type="ECO:0000256" key="1">
    <source>
        <dbReference type="SAM" id="SignalP"/>
    </source>
</evidence>
<sequence length="125" mass="14198">MSSFLRFLLFIFFSTSVHSAPFISTQLSSMREHSMIAANNCIDPVLQHYFEDEGITPENSHIKGYGACFNANKHKVKRQPKKHLKDYLGTECSDPAFIKLLKDEGINPSEYDIQSSDRCGHQNIS</sequence>
<reference evidence="2 3" key="1">
    <citation type="submission" date="2019-11" db="EMBL/GenBank/DDBJ databases">
        <title>Using colonization assays and comparative genomics to discover symbiosis behaviors and factors in Vibrio fischeri.</title>
        <authorList>
            <person name="Bongrand C."/>
            <person name="Moriano-Gutierrez S."/>
            <person name="Arevalo P."/>
            <person name="Mcfall-Ngai M."/>
            <person name="Visick K."/>
            <person name="Polz M.F."/>
            <person name="Ruby E.G."/>
        </authorList>
    </citation>
    <scope>NUCLEOTIDE SEQUENCE [LARGE SCALE GENOMIC DNA]</scope>
    <source>
        <strain evidence="3">emors.4.1</strain>
    </source>
</reference>
<dbReference type="AlphaFoldDB" id="A0A844NZL1"/>
<proteinExistence type="predicted"/>
<name>A0A844NZL1_ALIFS</name>
<accession>A0A844NZL1</accession>
<gene>
    <name evidence="2" type="ORF">GNP88_04490</name>
</gene>
<feature type="chain" id="PRO_5033000558" evidence="1">
    <location>
        <begin position="20"/>
        <end position="125"/>
    </location>
</feature>
<protein>
    <submittedName>
        <fullName evidence="2">Uncharacterized protein</fullName>
    </submittedName>
</protein>
<feature type="signal peptide" evidence="1">
    <location>
        <begin position="1"/>
        <end position="19"/>
    </location>
</feature>
<keyword evidence="1" id="KW-0732">Signal</keyword>
<evidence type="ECO:0000313" key="3">
    <source>
        <dbReference type="Proteomes" id="UP000448038"/>
    </source>
</evidence>
<organism evidence="2 3">
    <name type="scientific">Aliivibrio fischeri</name>
    <name type="common">Vibrio fischeri</name>
    <dbReference type="NCBI Taxonomy" id="668"/>
    <lineage>
        <taxon>Bacteria</taxon>
        <taxon>Pseudomonadati</taxon>
        <taxon>Pseudomonadota</taxon>
        <taxon>Gammaproteobacteria</taxon>
        <taxon>Vibrionales</taxon>
        <taxon>Vibrionaceae</taxon>
        <taxon>Aliivibrio</taxon>
    </lineage>
</organism>